<accession>A0A267FAW2</accession>
<evidence type="ECO:0000313" key="2">
    <source>
        <dbReference type="EMBL" id="PAA70354.1"/>
    </source>
</evidence>
<feature type="compositionally biased region" description="Polar residues" evidence="1">
    <location>
        <begin position="1"/>
        <end position="11"/>
    </location>
</feature>
<feature type="compositionally biased region" description="Low complexity" evidence="1">
    <location>
        <begin position="106"/>
        <end position="120"/>
    </location>
</feature>
<dbReference type="EMBL" id="NIVC01001246">
    <property type="protein sequence ID" value="PAA70354.1"/>
    <property type="molecule type" value="Genomic_DNA"/>
</dbReference>
<dbReference type="OrthoDB" id="5982044at2759"/>
<protein>
    <submittedName>
        <fullName evidence="2">Uncharacterized protein</fullName>
    </submittedName>
</protein>
<dbReference type="InterPro" id="IPR054446">
    <property type="entry name" value="CIMIP3-like"/>
</dbReference>
<sequence>MQQLETGTQTEDVPASVEPVEPPKTPQQRPVSSGSCAKPTTPKTPQQQQEQQRPISSRSSPKTPQQQTQQRPATAAASASSQRLLSARPKTAVSGAQAPQATTLSKPQQQQKRQQRAKQPLLVDRTPMVFSFNPDPRLRSWQRLEHMRLHQMGLSSKLSRRYNVCRVLDFQPVGQRLPEPTPLGALLPSLEGSSFFTESEREKNDVAPFRTFQKPTCGVFFSRDTENKKLKHDLEATDIIKWRYFL</sequence>
<evidence type="ECO:0000256" key="1">
    <source>
        <dbReference type="SAM" id="MobiDB-lite"/>
    </source>
</evidence>
<feature type="region of interest" description="Disordered" evidence="1">
    <location>
        <begin position="1"/>
        <end position="121"/>
    </location>
</feature>
<gene>
    <name evidence="2" type="ORF">BOX15_Mlig026705g1</name>
</gene>
<proteinExistence type="predicted"/>
<feature type="compositionally biased region" description="Polar residues" evidence="1">
    <location>
        <begin position="26"/>
        <end position="35"/>
    </location>
</feature>
<reference evidence="2 3" key="1">
    <citation type="submission" date="2017-06" db="EMBL/GenBank/DDBJ databases">
        <title>A platform for efficient transgenesis in Macrostomum lignano, a flatworm model organism for stem cell research.</title>
        <authorList>
            <person name="Berezikov E."/>
        </authorList>
    </citation>
    <scope>NUCLEOTIDE SEQUENCE [LARGE SCALE GENOMIC DNA]</scope>
    <source>
        <strain evidence="2">DV1</strain>
        <tissue evidence="2">Whole organism</tissue>
    </source>
</reference>
<feature type="compositionally biased region" description="Low complexity" evidence="1">
    <location>
        <begin position="38"/>
        <end position="89"/>
    </location>
</feature>
<dbReference type="Pfam" id="PF22581">
    <property type="entry name" value="CIMIP3"/>
    <property type="match status" value="1"/>
</dbReference>
<keyword evidence="3" id="KW-1185">Reference proteome</keyword>
<comment type="caution">
    <text evidence="2">The sequence shown here is derived from an EMBL/GenBank/DDBJ whole genome shotgun (WGS) entry which is preliminary data.</text>
</comment>
<evidence type="ECO:0000313" key="3">
    <source>
        <dbReference type="Proteomes" id="UP000215902"/>
    </source>
</evidence>
<organism evidence="2 3">
    <name type="scientific">Macrostomum lignano</name>
    <dbReference type="NCBI Taxonomy" id="282301"/>
    <lineage>
        <taxon>Eukaryota</taxon>
        <taxon>Metazoa</taxon>
        <taxon>Spiralia</taxon>
        <taxon>Lophotrochozoa</taxon>
        <taxon>Platyhelminthes</taxon>
        <taxon>Rhabditophora</taxon>
        <taxon>Macrostomorpha</taxon>
        <taxon>Macrostomida</taxon>
        <taxon>Macrostomidae</taxon>
        <taxon>Macrostomum</taxon>
    </lineage>
</organism>
<dbReference type="AlphaFoldDB" id="A0A267FAW2"/>
<dbReference type="Proteomes" id="UP000215902">
    <property type="component" value="Unassembled WGS sequence"/>
</dbReference>
<name>A0A267FAW2_9PLAT</name>